<evidence type="ECO:0000256" key="2">
    <source>
        <dbReference type="ARBA" id="ARBA00023125"/>
    </source>
</evidence>
<dbReference type="RefSeq" id="WP_100668363.1">
    <property type="nucleotide sequence ID" value="NZ_CP024955.1"/>
</dbReference>
<dbReference type="Gene3D" id="1.10.10.10">
    <property type="entry name" value="Winged helix-like DNA-binding domain superfamily/Winged helix DNA-binding domain"/>
    <property type="match status" value="1"/>
</dbReference>
<evidence type="ECO:0000256" key="3">
    <source>
        <dbReference type="ARBA" id="ARBA00023163"/>
    </source>
</evidence>
<dbReference type="Pfam" id="PF09339">
    <property type="entry name" value="HTH_IclR"/>
    <property type="match status" value="1"/>
</dbReference>
<feature type="compositionally biased region" description="Basic and acidic residues" evidence="4">
    <location>
        <begin position="274"/>
        <end position="284"/>
    </location>
</feature>
<dbReference type="Gene3D" id="3.30.450.40">
    <property type="match status" value="1"/>
</dbReference>
<feature type="domain" description="IclR-ED" evidence="6">
    <location>
        <begin position="69"/>
        <end position="253"/>
    </location>
</feature>
<dbReference type="SMART" id="SM00346">
    <property type="entry name" value="HTH_ICLR"/>
    <property type="match status" value="1"/>
</dbReference>
<dbReference type="AlphaFoldDB" id="A0A2K8N8C4"/>
<evidence type="ECO:0000259" key="6">
    <source>
        <dbReference type="PROSITE" id="PS51078"/>
    </source>
</evidence>
<dbReference type="InterPro" id="IPR014757">
    <property type="entry name" value="Tscrpt_reg_IclR_C"/>
</dbReference>
<feature type="domain" description="HTH iclR-type" evidence="5">
    <location>
        <begin position="5"/>
        <end position="68"/>
    </location>
</feature>
<dbReference type="InterPro" id="IPR029016">
    <property type="entry name" value="GAF-like_dom_sf"/>
</dbReference>
<dbReference type="PANTHER" id="PTHR30136">
    <property type="entry name" value="HELIX-TURN-HELIX TRANSCRIPTIONAL REGULATOR, ICLR FAMILY"/>
    <property type="match status" value="1"/>
</dbReference>
<keyword evidence="3" id="KW-0804">Transcription</keyword>
<protein>
    <submittedName>
        <fullName evidence="7">IclR family transcriptional regulator</fullName>
    </submittedName>
</protein>
<dbReference type="Pfam" id="PF01614">
    <property type="entry name" value="IclR_C"/>
    <property type="match status" value="1"/>
</dbReference>
<evidence type="ECO:0000259" key="5">
    <source>
        <dbReference type="PROSITE" id="PS51077"/>
    </source>
</evidence>
<keyword evidence="8" id="KW-1185">Reference proteome</keyword>
<dbReference type="GO" id="GO:0003700">
    <property type="term" value="F:DNA-binding transcription factor activity"/>
    <property type="evidence" value="ECO:0007669"/>
    <property type="project" value="TreeGrafter"/>
</dbReference>
<gene>
    <name evidence="7" type="ORF">CVV65_12210</name>
</gene>
<dbReference type="EMBL" id="CP024955">
    <property type="protein sequence ID" value="ATY85596.1"/>
    <property type="molecule type" value="Genomic_DNA"/>
</dbReference>
<evidence type="ECO:0000313" key="8">
    <source>
        <dbReference type="Proteomes" id="UP000231932"/>
    </source>
</evidence>
<dbReference type="PROSITE" id="PS51077">
    <property type="entry name" value="HTH_ICLR"/>
    <property type="match status" value="1"/>
</dbReference>
<evidence type="ECO:0000256" key="4">
    <source>
        <dbReference type="SAM" id="MobiDB-lite"/>
    </source>
</evidence>
<organism evidence="7 8">
    <name type="scientific">Kyrpidia spormannii</name>
    <dbReference type="NCBI Taxonomy" id="2055160"/>
    <lineage>
        <taxon>Bacteria</taxon>
        <taxon>Bacillati</taxon>
        <taxon>Bacillota</taxon>
        <taxon>Bacilli</taxon>
        <taxon>Bacillales</taxon>
        <taxon>Alicyclobacillaceae</taxon>
        <taxon>Kyrpidia</taxon>
    </lineage>
</organism>
<dbReference type="GO" id="GO:0045892">
    <property type="term" value="P:negative regulation of DNA-templated transcription"/>
    <property type="evidence" value="ECO:0007669"/>
    <property type="project" value="TreeGrafter"/>
</dbReference>
<keyword evidence="1" id="KW-0805">Transcription regulation</keyword>
<name>A0A2K8N8C4_9BACL</name>
<dbReference type="Proteomes" id="UP000231932">
    <property type="component" value="Chromosome"/>
</dbReference>
<dbReference type="InterPro" id="IPR005471">
    <property type="entry name" value="Tscrpt_reg_IclR_N"/>
</dbReference>
<dbReference type="PANTHER" id="PTHR30136:SF24">
    <property type="entry name" value="HTH-TYPE TRANSCRIPTIONAL REPRESSOR ALLR"/>
    <property type="match status" value="1"/>
</dbReference>
<dbReference type="SUPFAM" id="SSF46785">
    <property type="entry name" value="Winged helix' DNA-binding domain"/>
    <property type="match status" value="1"/>
</dbReference>
<evidence type="ECO:0000256" key="1">
    <source>
        <dbReference type="ARBA" id="ARBA00023015"/>
    </source>
</evidence>
<dbReference type="InterPro" id="IPR036388">
    <property type="entry name" value="WH-like_DNA-bd_sf"/>
</dbReference>
<keyword evidence="2" id="KW-0238">DNA-binding</keyword>
<feature type="region of interest" description="Disordered" evidence="4">
    <location>
        <begin position="265"/>
        <end position="284"/>
    </location>
</feature>
<evidence type="ECO:0000313" key="7">
    <source>
        <dbReference type="EMBL" id="ATY85596.1"/>
    </source>
</evidence>
<dbReference type="PROSITE" id="PS51078">
    <property type="entry name" value="ICLR_ED"/>
    <property type="match status" value="1"/>
</dbReference>
<reference evidence="8" key="1">
    <citation type="submission" date="2017-11" db="EMBL/GenBank/DDBJ databases">
        <title>Complete Genome Sequence of Kyrpidia sp. Strain EA-1, a thermophilic, hydrogen-oxidizing Bacterium, isolated from the Azores.</title>
        <authorList>
            <person name="Reiner J.E."/>
            <person name="Lapp C.J."/>
            <person name="Bunk B."/>
            <person name="Gescher J."/>
        </authorList>
    </citation>
    <scope>NUCLEOTIDE SEQUENCE [LARGE SCALE GENOMIC DNA]</scope>
    <source>
        <strain evidence="8">EA-1</strain>
    </source>
</reference>
<dbReference type="InterPro" id="IPR050707">
    <property type="entry name" value="HTH_MetabolicPath_Reg"/>
</dbReference>
<sequence length="284" mass="31772">MDYRVPSVDAGMKILHLLSRYKHRNSTLAHITQELGISKATVFRILKTFQSWQVVRYDDKTKTYSLGIQMVLLGERAKEFLDYLTVARTFLRRAAEDTGFTCVLVQRVKPDTLAYVAKEEAPGNFRVTVSLGRRFPITSAAFGKCFLSHIPWEDVEDLVHRYGIERFTERTVTDLASLRGQLEQFRAQGYAVSYGEHTPGFHSVAAPVFVGKGTIAFVLAVIGNSVALPDDVMKEVGRRLRAISADLSEALDKLGVPVSLFAVSEDEEAGSQPRRSEQSVEVRE</sequence>
<dbReference type="InterPro" id="IPR036390">
    <property type="entry name" value="WH_DNA-bd_sf"/>
</dbReference>
<accession>A0A2K8N8C4</accession>
<proteinExistence type="predicted"/>
<dbReference type="KEGG" id="kyr:CVV65_12210"/>
<dbReference type="OrthoDB" id="9791752at2"/>
<dbReference type="GO" id="GO:0003677">
    <property type="term" value="F:DNA binding"/>
    <property type="evidence" value="ECO:0007669"/>
    <property type="project" value="UniProtKB-KW"/>
</dbReference>
<dbReference type="SUPFAM" id="SSF55781">
    <property type="entry name" value="GAF domain-like"/>
    <property type="match status" value="1"/>
</dbReference>